<organism evidence="2 3">
    <name type="scientific">Humibacillus xanthopallidus</name>
    <dbReference type="NCBI Taxonomy" id="412689"/>
    <lineage>
        <taxon>Bacteria</taxon>
        <taxon>Bacillati</taxon>
        <taxon>Actinomycetota</taxon>
        <taxon>Actinomycetes</taxon>
        <taxon>Micrococcales</taxon>
        <taxon>Intrasporangiaceae</taxon>
        <taxon>Humibacillus</taxon>
    </lineage>
</organism>
<keyword evidence="1" id="KW-1133">Transmembrane helix</keyword>
<gene>
    <name evidence="2" type="ORF">FBY41_3017</name>
</gene>
<accession>A0A543HXA3</accession>
<evidence type="ECO:0008006" key="4">
    <source>
        <dbReference type="Google" id="ProtNLM"/>
    </source>
</evidence>
<dbReference type="Proteomes" id="UP000316747">
    <property type="component" value="Unassembled WGS sequence"/>
</dbReference>
<dbReference type="EMBL" id="VFPM01000002">
    <property type="protein sequence ID" value="TQM62972.1"/>
    <property type="molecule type" value="Genomic_DNA"/>
</dbReference>
<keyword evidence="3" id="KW-1185">Reference proteome</keyword>
<sequence>MSLVRPGRTPLRVVLSLLLAGAFAVLTIAPAQAAAYRYWGFYQLSGGAWVFAQKGPDQTVPVDGSVEGWRFAVGDEQSTRLPRAVLTFDQLCGATPAAAGQKRVGLVVDYGRPADSGDGATPPQPVALCASVPTDATSTDVLAKAGKLRTEKGLFCAVAGYPAKGCADEVKEVSAEAKAADTPVTIAAPAEATKTPAAVATPISAQPAAQDTSTSAGTVAAYVVAVLAVLALIGYLVARSRRGAGTRS</sequence>
<evidence type="ECO:0000313" key="3">
    <source>
        <dbReference type="Proteomes" id="UP000316747"/>
    </source>
</evidence>
<comment type="caution">
    <text evidence="2">The sequence shown here is derived from an EMBL/GenBank/DDBJ whole genome shotgun (WGS) entry which is preliminary data.</text>
</comment>
<dbReference type="AlphaFoldDB" id="A0A543HXA3"/>
<protein>
    <recommendedName>
        <fullName evidence="4">MYXO-CTERM domain-containing protein</fullName>
    </recommendedName>
</protein>
<keyword evidence="1" id="KW-0472">Membrane</keyword>
<dbReference type="RefSeq" id="WP_260439790.1">
    <property type="nucleotide sequence ID" value="NZ_VFPM01000002.1"/>
</dbReference>
<dbReference type="NCBIfam" id="NF040672">
    <property type="entry name" value="SCO2322_fam"/>
    <property type="match status" value="1"/>
</dbReference>
<feature type="transmembrane region" description="Helical" evidence="1">
    <location>
        <begin position="219"/>
        <end position="238"/>
    </location>
</feature>
<evidence type="ECO:0000256" key="1">
    <source>
        <dbReference type="SAM" id="Phobius"/>
    </source>
</evidence>
<keyword evidence="1" id="KW-0812">Transmembrane</keyword>
<dbReference type="InterPro" id="IPR047703">
    <property type="entry name" value="SCO2322-like"/>
</dbReference>
<evidence type="ECO:0000313" key="2">
    <source>
        <dbReference type="EMBL" id="TQM62972.1"/>
    </source>
</evidence>
<proteinExistence type="predicted"/>
<reference evidence="2 3" key="1">
    <citation type="submission" date="2019-06" db="EMBL/GenBank/DDBJ databases">
        <title>Genome sequencing of plant associated microbes to promote plant fitness in Sorghum bicolor and Oryza sativa.</title>
        <authorList>
            <person name="Coleman-Derr D."/>
        </authorList>
    </citation>
    <scope>NUCLEOTIDE SEQUENCE [LARGE SCALE GENOMIC DNA]</scope>
    <source>
        <strain evidence="2 3">KV-663</strain>
    </source>
</reference>
<name>A0A543HXA3_9MICO</name>